<sequence length="858" mass="94040">MRFYVRIPRHSQPPASLPTQAPTSHSQERAQNIKELKEKEEPKVDKEGLLEPNPNDPTENAYDVILCGTGLIQSILASALSRTGKTILHCDGNDFYGELDGTMNLKGILDWVEQSKKKEEGKTGKEGELDEQGTINLHPLGSLTNAMIHSYTDVASCSSSSNPSSSNGNEIKVGRNVSTPYGMGTVLSNSSDNSNKTLAVSLHDWVMADGSNPIAYFGSKDDSVKEVQPPPSPLEILLQKSRYFYFDLTPGLLYASANAVNGIVASGVGDYVEFKSILGLLLLTEDGSGGNIGGGGGERPSRRAVGSARRRVKKGKENDTNIDDGHNNEMNSSSSKLKIMRVPCSKGDVFSTKLLSPNEKRRLMKFLQLALDYAHATSSQYSEQQQQEEAQKNSSTNATAESSTTSLQEEQVTSLNERQLNQGRSLARPQNKSISKNDMNILLQCIHDGMDFDTYLKTKQKLDDRLRKIVIHALSLGSVVADSDSSTSSRKYDTERGMNDLCRHLVSLGRYGGTAFLCPLYGSGELSQSFCRSSAVHGGVYLLRRPAKQILTTCKKENDDDVESVYGILLGGDSMDDNDGINSFGYGVVEDKVIHGRNIIAANDSLFLHQKKILEKSTARRILRRISVVRGKLIPSSSGEQKNDISNGHDDENSQEQRYIIVMTPQTGTLKNESVIHGLAIDDSVFVSPTSSGAEDVYTVLHLTTSIECCTEEGKVVIDDAVLDRAVASLIESRQGSSDTVMEELYHVSFSYPDLDSDNKEEENEKIEAEAKINFIIPKGLHICHRPGQSITVDAAFREAERIFHDICPGAEFLARSEDIDKAVQERVGNNRVGDDDEGMMLESAMHMIGSVDDEQES</sequence>
<dbReference type="GO" id="GO:0005634">
    <property type="term" value="C:nucleus"/>
    <property type="evidence" value="ECO:0007669"/>
    <property type="project" value="TreeGrafter"/>
</dbReference>
<reference evidence="3" key="1">
    <citation type="submission" date="2021-01" db="EMBL/GenBank/DDBJ databases">
        <authorList>
            <person name="Corre E."/>
            <person name="Pelletier E."/>
            <person name="Niang G."/>
            <person name="Scheremetjew M."/>
            <person name="Finn R."/>
            <person name="Kale V."/>
            <person name="Holt S."/>
            <person name="Cochrane G."/>
            <person name="Meng A."/>
            <person name="Brown T."/>
            <person name="Cohen L."/>
        </authorList>
    </citation>
    <scope>NUCLEOTIDE SEQUENCE</scope>
    <source>
        <strain evidence="3">Pop2</strain>
    </source>
</reference>
<feature type="region of interest" description="Disordered" evidence="2">
    <location>
        <begin position="1"/>
        <end position="57"/>
    </location>
</feature>
<evidence type="ECO:0000256" key="1">
    <source>
        <dbReference type="ARBA" id="ARBA00005593"/>
    </source>
</evidence>
<dbReference type="PANTHER" id="PTHR11787">
    <property type="entry name" value="RAB GDP-DISSOCIATION INHIBITOR"/>
    <property type="match status" value="1"/>
</dbReference>
<organism evidence="3">
    <name type="scientific">Ditylum brightwellii</name>
    <dbReference type="NCBI Taxonomy" id="49249"/>
    <lineage>
        <taxon>Eukaryota</taxon>
        <taxon>Sar</taxon>
        <taxon>Stramenopiles</taxon>
        <taxon>Ochrophyta</taxon>
        <taxon>Bacillariophyta</taxon>
        <taxon>Mediophyceae</taxon>
        <taxon>Lithodesmiophycidae</taxon>
        <taxon>Lithodesmiales</taxon>
        <taxon>Lithodesmiaceae</taxon>
        <taxon>Ditylum</taxon>
    </lineage>
</organism>
<evidence type="ECO:0000256" key="2">
    <source>
        <dbReference type="SAM" id="MobiDB-lite"/>
    </source>
</evidence>
<feature type="region of interest" description="Disordered" evidence="2">
    <location>
        <begin position="289"/>
        <end position="338"/>
    </location>
</feature>
<dbReference type="AlphaFoldDB" id="A0A7S1ZIA6"/>
<dbReference type="GO" id="GO:0005092">
    <property type="term" value="F:GDP-dissociation inhibitor activity"/>
    <property type="evidence" value="ECO:0007669"/>
    <property type="project" value="InterPro"/>
</dbReference>
<feature type="compositionally biased region" description="Gly residues" evidence="2">
    <location>
        <begin position="289"/>
        <end position="298"/>
    </location>
</feature>
<evidence type="ECO:0000313" key="3">
    <source>
        <dbReference type="EMBL" id="CAD9339800.1"/>
    </source>
</evidence>
<dbReference type="InterPro" id="IPR018203">
    <property type="entry name" value="GDP_dissociation_inhibitor"/>
</dbReference>
<dbReference type="GO" id="GO:0005829">
    <property type="term" value="C:cytosol"/>
    <property type="evidence" value="ECO:0007669"/>
    <property type="project" value="TreeGrafter"/>
</dbReference>
<dbReference type="Gene3D" id="3.30.519.10">
    <property type="entry name" value="Guanine Nucleotide Dissociation Inhibitor, domain 2"/>
    <property type="match status" value="1"/>
</dbReference>
<dbReference type="Pfam" id="PF00996">
    <property type="entry name" value="GDI"/>
    <property type="match status" value="2"/>
</dbReference>
<gene>
    <name evidence="3" type="ORF">DBRI1063_LOCUS15958</name>
</gene>
<comment type="similarity">
    <text evidence="1">Belongs to the Rab GDI family.</text>
</comment>
<feature type="compositionally biased region" description="Basic and acidic residues" evidence="2">
    <location>
        <begin position="641"/>
        <end position="652"/>
    </location>
</feature>
<dbReference type="GO" id="GO:0016192">
    <property type="term" value="P:vesicle-mediated transport"/>
    <property type="evidence" value="ECO:0007669"/>
    <property type="project" value="TreeGrafter"/>
</dbReference>
<feature type="region of interest" description="Disordered" evidence="2">
    <location>
        <begin position="380"/>
        <end position="431"/>
    </location>
</feature>
<protein>
    <recommendedName>
        <fullName evidence="4">Rab proteins geranylgeranyltransferase component</fullName>
    </recommendedName>
</protein>
<proteinExistence type="inferred from homology"/>
<feature type="compositionally biased region" description="Basic and acidic residues" evidence="2">
    <location>
        <begin position="26"/>
        <end position="49"/>
    </location>
</feature>
<dbReference type="Gene3D" id="3.50.50.60">
    <property type="entry name" value="FAD/NAD(P)-binding domain"/>
    <property type="match status" value="2"/>
</dbReference>
<feature type="compositionally biased region" description="Basic and acidic residues" evidence="2">
    <location>
        <begin position="315"/>
        <end position="327"/>
    </location>
</feature>
<dbReference type="GO" id="GO:0005968">
    <property type="term" value="C:Rab-protein geranylgeranyltransferase complex"/>
    <property type="evidence" value="ECO:0007669"/>
    <property type="project" value="TreeGrafter"/>
</dbReference>
<accession>A0A7S1ZIA6</accession>
<dbReference type="GO" id="GO:0007264">
    <property type="term" value="P:small GTPase-mediated signal transduction"/>
    <property type="evidence" value="ECO:0007669"/>
    <property type="project" value="InterPro"/>
</dbReference>
<dbReference type="SUPFAM" id="SSF51905">
    <property type="entry name" value="FAD/NAD(P)-binding domain"/>
    <property type="match status" value="1"/>
</dbReference>
<feature type="compositionally biased region" description="Polar residues" evidence="2">
    <location>
        <begin position="407"/>
        <end position="431"/>
    </location>
</feature>
<name>A0A7S1ZIA6_9STRA</name>
<feature type="compositionally biased region" description="Polar residues" evidence="2">
    <location>
        <begin position="13"/>
        <end position="25"/>
    </location>
</feature>
<dbReference type="InterPro" id="IPR036188">
    <property type="entry name" value="FAD/NAD-bd_sf"/>
</dbReference>
<feature type="region of interest" description="Disordered" evidence="2">
    <location>
        <begin position="635"/>
        <end position="655"/>
    </location>
</feature>
<dbReference type="PRINTS" id="PR00891">
    <property type="entry name" value="RABGDIREP"/>
</dbReference>
<dbReference type="PANTHER" id="PTHR11787:SF4">
    <property type="entry name" value="CHM, RAB ESCORT PROTEIN 1"/>
    <property type="match status" value="1"/>
</dbReference>
<dbReference type="EMBL" id="HBGN01024952">
    <property type="protein sequence ID" value="CAD9339800.1"/>
    <property type="molecule type" value="Transcribed_RNA"/>
</dbReference>
<evidence type="ECO:0008006" key="4">
    <source>
        <dbReference type="Google" id="ProtNLM"/>
    </source>
</evidence>
<feature type="compositionally biased region" description="Low complexity" evidence="2">
    <location>
        <begin position="380"/>
        <end position="406"/>
    </location>
</feature>